<organism evidence="1 2">
    <name type="scientific">Aneurinibacillus aneurinilyticus ATCC 12856</name>
    <dbReference type="NCBI Taxonomy" id="649747"/>
    <lineage>
        <taxon>Bacteria</taxon>
        <taxon>Bacillati</taxon>
        <taxon>Bacillota</taxon>
        <taxon>Bacilli</taxon>
        <taxon>Bacillales</taxon>
        <taxon>Paenibacillaceae</taxon>
        <taxon>Aneurinibacillus group</taxon>
        <taxon>Aneurinibacillus</taxon>
    </lineage>
</organism>
<dbReference type="HOGENOM" id="CLU_3113999_0_0_9"/>
<dbReference type="PATRIC" id="fig|649747.3.peg.5420"/>
<proteinExistence type="predicted"/>
<evidence type="ECO:0000313" key="2">
    <source>
        <dbReference type="Proteomes" id="UP000016511"/>
    </source>
</evidence>
<name>U1WPA4_ANEAE</name>
<dbReference type="STRING" id="649747.HMPREF0083_06061"/>
<evidence type="ECO:0000313" key="1">
    <source>
        <dbReference type="EMBL" id="ERI04460.1"/>
    </source>
</evidence>
<protein>
    <submittedName>
        <fullName evidence="1">Uncharacterized protein</fullName>
    </submittedName>
</protein>
<gene>
    <name evidence="1" type="ORF">HMPREF0083_06061</name>
</gene>
<sequence>MMTKILVYVYTQKIYAGREIARQLEENMSLPPVVKRLSKTRFSHDQPFPV</sequence>
<comment type="caution">
    <text evidence="1">The sequence shown here is derived from an EMBL/GenBank/DDBJ whole genome shotgun (WGS) entry which is preliminary data.</text>
</comment>
<accession>U1WPA4</accession>
<dbReference type="AlphaFoldDB" id="U1WPA4"/>
<dbReference type="Proteomes" id="UP000016511">
    <property type="component" value="Unassembled WGS sequence"/>
</dbReference>
<keyword evidence="2" id="KW-1185">Reference proteome</keyword>
<reference evidence="1 2" key="1">
    <citation type="submission" date="2013-08" db="EMBL/GenBank/DDBJ databases">
        <authorList>
            <person name="Weinstock G."/>
            <person name="Sodergren E."/>
            <person name="Wylie T."/>
            <person name="Fulton L."/>
            <person name="Fulton R."/>
            <person name="Fronick C."/>
            <person name="O'Laughlin M."/>
            <person name="Godfrey J."/>
            <person name="Miner T."/>
            <person name="Herter B."/>
            <person name="Appelbaum E."/>
            <person name="Cordes M."/>
            <person name="Lek S."/>
            <person name="Wollam A."/>
            <person name="Pepin K.H."/>
            <person name="Palsikar V.B."/>
            <person name="Mitreva M."/>
            <person name="Wilson R.K."/>
        </authorList>
    </citation>
    <scope>NUCLEOTIDE SEQUENCE [LARGE SCALE GENOMIC DNA]</scope>
    <source>
        <strain evidence="1 2">ATCC 12856</strain>
    </source>
</reference>
<dbReference type="EMBL" id="AWSJ01000383">
    <property type="protein sequence ID" value="ERI04460.1"/>
    <property type="molecule type" value="Genomic_DNA"/>
</dbReference>